<dbReference type="Proteomes" id="UP001221757">
    <property type="component" value="Unassembled WGS sequence"/>
</dbReference>
<feature type="region of interest" description="Disordered" evidence="1">
    <location>
        <begin position="519"/>
        <end position="541"/>
    </location>
</feature>
<dbReference type="EMBL" id="JARKIE010000113">
    <property type="protein sequence ID" value="KAJ7682850.1"/>
    <property type="molecule type" value="Genomic_DNA"/>
</dbReference>
<evidence type="ECO:0000256" key="1">
    <source>
        <dbReference type="SAM" id="MobiDB-lite"/>
    </source>
</evidence>
<comment type="caution">
    <text evidence="2">The sequence shown here is derived from an EMBL/GenBank/DDBJ whole genome shotgun (WGS) entry which is preliminary data.</text>
</comment>
<reference evidence="2" key="1">
    <citation type="submission" date="2023-03" db="EMBL/GenBank/DDBJ databases">
        <title>Massive genome expansion in bonnet fungi (Mycena s.s.) driven by repeated elements and novel gene families across ecological guilds.</title>
        <authorList>
            <consortium name="Lawrence Berkeley National Laboratory"/>
            <person name="Harder C.B."/>
            <person name="Miyauchi S."/>
            <person name="Viragh M."/>
            <person name="Kuo A."/>
            <person name="Thoen E."/>
            <person name="Andreopoulos B."/>
            <person name="Lu D."/>
            <person name="Skrede I."/>
            <person name="Drula E."/>
            <person name="Henrissat B."/>
            <person name="Morin E."/>
            <person name="Kohler A."/>
            <person name="Barry K."/>
            <person name="LaButti K."/>
            <person name="Morin E."/>
            <person name="Salamov A."/>
            <person name="Lipzen A."/>
            <person name="Mereny Z."/>
            <person name="Hegedus B."/>
            <person name="Baldrian P."/>
            <person name="Stursova M."/>
            <person name="Weitz H."/>
            <person name="Taylor A."/>
            <person name="Grigoriev I.V."/>
            <person name="Nagy L.G."/>
            <person name="Martin F."/>
            <person name="Kauserud H."/>
        </authorList>
    </citation>
    <scope>NUCLEOTIDE SEQUENCE</scope>
    <source>
        <strain evidence="2">CBHHK067</strain>
    </source>
</reference>
<evidence type="ECO:0008006" key="4">
    <source>
        <dbReference type="Google" id="ProtNLM"/>
    </source>
</evidence>
<evidence type="ECO:0000313" key="3">
    <source>
        <dbReference type="Proteomes" id="UP001221757"/>
    </source>
</evidence>
<protein>
    <recommendedName>
        <fullName evidence="4">F-box domain-containing protein</fullName>
    </recommendedName>
</protein>
<organism evidence="2 3">
    <name type="scientific">Mycena rosella</name>
    <name type="common">Pink bonnet</name>
    <name type="synonym">Agaricus rosellus</name>
    <dbReference type="NCBI Taxonomy" id="1033263"/>
    <lineage>
        <taxon>Eukaryota</taxon>
        <taxon>Fungi</taxon>
        <taxon>Dikarya</taxon>
        <taxon>Basidiomycota</taxon>
        <taxon>Agaricomycotina</taxon>
        <taxon>Agaricomycetes</taxon>
        <taxon>Agaricomycetidae</taxon>
        <taxon>Agaricales</taxon>
        <taxon>Marasmiineae</taxon>
        <taxon>Mycenaceae</taxon>
        <taxon>Mycena</taxon>
    </lineage>
</organism>
<name>A0AAD7D7J2_MYCRO</name>
<gene>
    <name evidence="2" type="ORF">B0H17DRAFT_1075117</name>
</gene>
<accession>A0AAD7D7J2</accession>
<dbReference type="AlphaFoldDB" id="A0AAD7D7J2"/>
<proteinExistence type="predicted"/>
<sequence>MLPPGTVSPLRAVPLEILEHIAYQLTCLAPLGPPAALVPLLLTCRTVNSQLSGNAALYSRIFRFKFDSGAVKRRAFDPTPNQYADQLVLYCTQLQRLREQVLADECDDILFGAYLMMLENDGRNAAQLEHAGLDSYLDLFIRTRLWDGREGSHGWPTDSVAGACALWLMWMTTTEETLKEESPAQRSQIIRLVLPYVLVPYRYASAFAPQQHFNLPLRNTVNAHPNSILTAHGPYPIYLDPWRAWSQVHFSTRPAILPPLATVAAKLVYFSRRETIPFGVPPHLPLNRAHALAAGVTHIGPNQDDILEVNAHLNDRLPRVRPAEDDSEPLSKRWDADWWRLRRCLSVWRAPDGRLGSTYVPGNFTGLWQGRMLVPSENHFTALVTTRGYPPGFNEGFLGTTTVPLFMRIEEHHSYAPQRPAPCGGAGDGWDDGLSNAYFPPNTRIVRDGVRGVSVRVEGEEDVYEYVTHGAEGKAHDADACAGCHAREELLRAVRARRAAAAHEELFARVGLGVGAGDDVDADTDMEEGEPPPAHDPDRVPECTGIQDIIFTGATDTRHGQAWNHFEFYGRVRPWDGLIGILRVSPDPRMGTLFFYGFVVGGDKFVGNWRVAYQDVGVPAYESAFTMARRDD</sequence>
<evidence type="ECO:0000313" key="2">
    <source>
        <dbReference type="EMBL" id="KAJ7682850.1"/>
    </source>
</evidence>
<feature type="compositionally biased region" description="Acidic residues" evidence="1">
    <location>
        <begin position="519"/>
        <end position="530"/>
    </location>
</feature>
<keyword evidence="3" id="KW-1185">Reference proteome</keyword>